<organism evidence="1 2">
    <name type="scientific">Clunio marinus</name>
    <dbReference type="NCBI Taxonomy" id="568069"/>
    <lineage>
        <taxon>Eukaryota</taxon>
        <taxon>Metazoa</taxon>
        <taxon>Ecdysozoa</taxon>
        <taxon>Arthropoda</taxon>
        <taxon>Hexapoda</taxon>
        <taxon>Insecta</taxon>
        <taxon>Pterygota</taxon>
        <taxon>Neoptera</taxon>
        <taxon>Endopterygota</taxon>
        <taxon>Diptera</taxon>
        <taxon>Nematocera</taxon>
        <taxon>Chironomoidea</taxon>
        <taxon>Chironomidae</taxon>
        <taxon>Clunio</taxon>
    </lineage>
</organism>
<sequence length="105" mass="12119">MTIHEELVIVFLHPPYTCEKQGKSNLRITEVSRCLIDTKHNLIRIIVGLRFETSTESYYANTEAIKETLLLKKRMKCRLDAVLEFIEICSGIISSTTFTLLHNSF</sequence>
<dbReference type="AlphaFoldDB" id="A0A1J1HS84"/>
<name>A0A1J1HS84_9DIPT</name>
<gene>
    <name evidence="1" type="ORF">CLUMA_CG004633</name>
</gene>
<proteinExistence type="predicted"/>
<dbReference type="EMBL" id="CVRI01000020">
    <property type="protein sequence ID" value="CRK90944.1"/>
    <property type="molecule type" value="Genomic_DNA"/>
</dbReference>
<accession>A0A1J1HS84</accession>
<keyword evidence="2" id="KW-1185">Reference proteome</keyword>
<reference evidence="1 2" key="1">
    <citation type="submission" date="2015-04" db="EMBL/GenBank/DDBJ databases">
        <authorList>
            <person name="Syromyatnikov M.Y."/>
            <person name="Popov V.N."/>
        </authorList>
    </citation>
    <scope>NUCLEOTIDE SEQUENCE [LARGE SCALE GENOMIC DNA]</scope>
</reference>
<dbReference type="Proteomes" id="UP000183832">
    <property type="component" value="Unassembled WGS sequence"/>
</dbReference>
<protein>
    <submittedName>
        <fullName evidence="1">CLUMA_CG004633, isoform A</fullName>
    </submittedName>
</protein>
<evidence type="ECO:0000313" key="2">
    <source>
        <dbReference type="Proteomes" id="UP000183832"/>
    </source>
</evidence>
<evidence type="ECO:0000313" key="1">
    <source>
        <dbReference type="EMBL" id="CRK90944.1"/>
    </source>
</evidence>